<evidence type="ECO:0000313" key="6">
    <source>
        <dbReference type="Proteomes" id="UP000198935"/>
    </source>
</evidence>
<sequence>MCPRLPEGKTFQIIQSLLFNSLQIRYSRINGTCWQGQTQQFLQGVFKMEAMLTVEKLSGGYQRQRPVLHEISFSVNKHEIVGLIGLNGAGKSTTIKHILGLMEPHSGEVRIAGKTWSESGDAYRQSLAYIPEMPLLYEEMTLWEHLELTAMAYGLDENTFQTRAEELLKEFRMQKMKSWFPSHFSKGMRQKVMIMCAFLVQPDFYVADEPFVGLDPIGIKSFLDRMVEMKHQGCGILMSTHILATAEKYCDRFILLHEGRILLQGELSELREQAGMPGADLDEIYVQMTKEDDDGE</sequence>
<dbReference type="SUPFAM" id="SSF52540">
    <property type="entry name" value="P-loop containing nucleoside triphosphate hydrolases"/>
    <property type="match status" value="1"/>
</dbReference>
<dbReference type="CDD" id="cd03230">
    <property type="entry name" value="ABC_DR_subfamily_A"/>
    <property type="match status" value="1"/>
</dbReference>
<organism evidence="5 6">
    <name type="scientific">Evansella caseinilytica</name>
    <dbReference type="NCBI Taxonomy" id="1503961"/>
    <lineage>
        <taxon>Bacteria</taxon>
        <taxon>Bacillati</taxon>
        <taxon>Bacillota</taxon>
        <taxon>Bacilli</taxon>
        <taxon>Bacillales</taxon>
        <taxon>Bacillaceae</taxon>
        <taxon>Evansella</taxon>
    </lineage>
</organism>
<keyword evidence="1" id="KW-0813">Transport</keyword>
<dbReference type="InterPro" id="IPR003439">
    <property type="entry name" value="ABC_transporter-like_ATP-bd"/>
</dbReference>
<dbReference type="PROSITE" id="PS50893">
    <property type="entry name" value="ABC_TRANSPORTER_2"/>
    <property type="match status" value="1"/>
</dbReference>
<gene>
    <name evidence="5" type="ORF">SAMN05421736_10227</name>
</gene>
<dbReference type="Gene3D" id="3.40.50.300">
    <property type="entry name" value="P-loop containing nucleotide triphosphate hydrolases"/>
    <property type="match status" value="1"/>
</dbReference>
<evidence type="ECO:0000259" key="4">
    <source>
        <dbReference type="PROSITE" id="PS50893"/>
    </source>
</evidence>
<evidence type="ECO:0000256" key="3">
    <source>
        <dbReference type="ARBA" id="ARBA00022840"/>
    </source>
</evidence>
<dbReference type="Proteomes" id="UP000198935">
    <property type="component" value="Unassembled WGS sequence"/>
</dbReference>
<evidence type="ECO:0000256" key="2">
    <source>
        <dbReference type="ARBA" id="ARBA00022741"/>
    </source>
</evidence>
<keyword evidence="3 5" id="KW-0067">ATP-binding</keyword>
<feature type="domain" description="ABC transporter" evidence="4">
    <location>
        <begin position="52"/>
        <end position="283"/>
    </location>
</feature>
<dbReference type="STRING" id="1503961.SAMN05421736_10227"/>
<accession>A0A1H3K1X0</accession>
<keyword evidence="6" id="KW-1185">Reference proteome</keyword>
<dbReference type="InterPro" id="IPR051782">
    <property type="entry name" value="ABC_Transporter_VariousFunc"/>
</dbReference>
<protein>
    <submittedName>
        <fullName evidence="5">ABC-2 type transport system ATP-binding protein</fullName>
    </submittedName>
</protein>
<evidence type="ECO:0000256" key="1">
    <source>
        <dbReference type="ARBA" id="ARBA00022448"/>
    </source>
</evidence>
<dbReference type="EMBL" id="FNPI01000002">
    <property type="protein sequence ID" value="SDY46187.1"/>
    <property type="molecule type" value="Genomic_DNA"/>
</dbReference>
<dbReference type="Pfam" id="PF00005">
    <property type="entry name" value="ABC_tran"/>
    <property type="match status" value="1"/>
</dbReference>
<dbReference type="InterPro" id="IPR003593">
    <property type="entry name" value="AAA+_ATPase"/>
</dbReference>
<dbReference type="PANTHER" id="PTHR42939">
    <property type="entry name" value="ABC TRANSPORTER ATP-BINDING PROTEIN ALBC-RELATED"/>
    <property type="match status" value="1"/>
</dbReference>
<dbReference type="GO" id="GO:0005524">
    <property type="term" value="F:ATP binding"/>
    <property type="evidence" value="ECO:0007669"/>
    <property type="project" value="UniProtKB-KW"/>
</dbReference>
<proteinExistence type="predicted"/>
<dbReference type="SMART" id="SM00382">
    <property type="entry name" value="AAA"/>
    <property type="match status" value="1"/>
</dbReference>
<dbReference type="GO" id="GO:0016887">
    <property type="term" value="F:ATP hydrolysis activity"/>
    <property type="evidence" value="ECO:0007669"/>
    <property type="project" value="InterPro"/>
</dbReference>
<keyword evidence="2" id="KW-0547">Nucleotide-binding</keyword>
<dbReference type="PANTHER" id="PTHR42939:SF2">
    <property type="entry name" value="ABC-TYPE TRANSPORTER ATP-BINDING PROTEIN ECSA"/>
    <property type="match status" value="1"/>
</dbReference>
<dbReference type="InterPro" id="IPR027417">
    <property type="entry name" value="P-loop_NTPase"/>
</dbReference>
<reference evidence="6" key="1">
    <citation type="submission" date="2016-10" db="EMBL/GenBank/DDBJ databases">
        <authorList>
            <person name="Varghese N."/>
            <person name="Submissions S."/>
        </authorList>
    </citation>
    <scope>NUCLEOTIDE SEQUENCE [LARGE SCALE GENOMIC DNA]</scope>
    <source>
        <strain evidence="6">SP</strain>
    </source>
</reference>
<name>A0A1H3K1X0_9BACI</name>
<evidence type="ECO:0000313" key="5">
    <source>
        <dbReference type="EMBL" id="SDY46187.1"/>
    </source>
</evidence>
<dbReference type="AlphaFoldDB" id="A0A1H3K1X0"/>